<dbReference type="PROSITE" id="PS51257">
    <property type="entry name" value="PROKAR_LIPOPROTEIN"/>
    <property type="match status" value="1"/>
</dbReference>
<evidence type="ECO:0008006" key="3">
    <source>
        <dbReference type="Google" id="ProtNLM"/>
    </source>
</evidence>
<protein>
    <recommendedName>
        <fullName evidence="3">Lipoprotein</fullName>
    </recommendedName>
</protein>
<keyword evidence="2" id="KW-1185">Reference proteome</keyword>
<sequence>MRLVLLVILAALLGCDVYDRPRRPVGEAFQARALDGAVIDKAVLRGTPWAVNVWVPG</sequence>
<name>A0A848L869_9BACT</name>
<evidence type="ECO:0000313" key="2">
    <source>
        <dbReference type="Proteomes" id="UP000518300"/>
    </source>
</evidence>
<gene>
    <name evidence="1" type="ORF">HG543_10020</name>
</gene>
<comment type="caution">
    <text evidence="1">The sequence shown here is derived from an EMBL/GenBank/DDBJ whole genome shotgun (WGS) entry which is preliminary data.</text>
</comment>
<dbReference type="Proteomes" id="UP000518300">
    <property type="component" value="Unassembled WGS sequence"/>
</dbReference>
<organism evidence="1 2">
    <name type="scientific">Pyxidicoccus fallax</name>
    <dbReference type="NCBI Taxonomy" id="394095"/>
    <lineage>
        <taxon>Bacteria</taxon>
        <taxon>Pseudomonadati</taxon>
        <taxon>Myxococcota</taxon>
        <taxon>Myxococcia</taxon>
        <taxon>Myxococcales</taxon>
        <taxon>Cystobacterineae</taxon>
        <taxon>Myxococcaceae</taxon>
        <taxon>Pyxidicoccus</taxon>
    </lineage>
</organism>
<reference evidence="1 2" key="1">
    <citation type="submission" date="2020-04" db="EMBL/GenBank/DDBJ databases">
        <title>Draft genome of Pyxidicoccus fallax type strain.</title>
        <authorList>
            <person name="Whitworth D.E."/>
        </authorList>
    </citation>
    <scope>NUCLEOTIDE SEQUENCE [LARGE SCALE GENOMIC DNA]</scope>
    <source>
        <strain evidence="1 2">DSM 14698</strain>
    </source>
</reference>
<dbReference type="EMBL" id="JABBJJ010000034">
    <property type="protein sequence ID" value="NMO15190.1"/>
    <property type="molecule type" value="Genomic_DNA"/>
</dbReference>
<dbReference type="RefSeq" id="WP_169344485.1">
    <property type="nucleotide sequence ID" value="NZ_JABBJJ010000034.1"/>
</dbReference>
<proteinExistence type="predicted"/>
<dbReference type="AlphaFoldDB" id="A0A848L869"/>
<accession>A0A848L869</accession>
<evidence type="ECO:0000313" key="1">
    <source>
        <dbReference type="EMBL" id="NMO15190.1"/>
    </source>
</evidence>